<accession>A0A927M4S4</accession>
<sequence>MRDHLVWDWNGTLLNDLSLVVASTNVALAGAGGPAVTAEEHRTQFRRPIADYYAEVLGRVLDAEEFGRLDKIFHDAYRIGLASCELAADAVTAIRSWPGSQSLLSMWFHDELVPTVDRYGLTTMFRRVDGLRGTVGGERKAEHLARHLTAFGVEGPTTVLIGDSIDDAEAADSVGARCVLYTGGFTDSARLRASGWPVADSLSEAVELAAKLD</sequence>
<organism evidence="1 2">
    <name type="scientific">Plantactinospora soyae</name>
    <dbReference type="NCBI Taxonomy" id="1544732"/>
    <lineage>
        <taxon>Bacteria</taxon>
        <taxon>Bacillati</taxon>
        <taxon>Actinomycetota</taxon>
        <taxon>Actinomycetes</taxon>
        <taxon>Micromonosporales</taxon>
        <taxon>Micromonosporaceae</taxon>
        <taxon>Plantactinospora</taxon>
    </lineage>
</organism>
<proteinExistence type="predicted"/>
<protein>
    <submittedName>
        <fullName evidence="1">Phosphoglycolate phosphatase-like HAD superfamily hydrolase</fullName>
    </submittedName>
</protein>
<comment type="caution">
    <text evidence="1">The sequence shown here is derived from an EMBL/GenBank/DDBJ whole genome shotgun (WGS) entry which is preliminary data.</text>
</comment>
<evidence type="ECO:0000313" key="1">
    <source>
        <dbReference type="EMBL" id="MBE1486800.1"/>
    </source>
</evidence>
<evidence type="ECO:0000313" key="2">
    <source>
        <dbReference type="Proteomes" id="UP000649753"/>
    </source>
</evidence>
<reference evidence="1" key="1">
    <citation type="submission" date="2020-10" db="EMBL/GenBank/DDBJ databases">
        <title>Sequencing the genomes of 1000 actinobacteria strains.</title>
        <authorList>
            <person name="Klenk H.-P."/>
        </authorList>
    </citation>
    <scope>NUCLEOTIDE SEQUENCE</scope>
    <source>
        <strain evidence="1">DSM 46832</strain>
    </source>
</reference>
<dbReference type="InterPro" id="IPR023214">
    <property type="entry name" value="HAD_sf"/>
</dbReference>
<dbReference type="GO" id="GO:0006281">
    <property type="term" value="P:DNA repair"/>
    <property type="evidence" value="ECO:0007669"/>
    <property type="project" value="TreeGrafter"/>
</dbReference>
<gene>
    <name evidence="1" type="ORF">H4W31_002438</name>
</gene>
<dbReference type="SUPFAM" id="SSF56784">
    <property type="entry name" value="HAD-like"/>
    <property type="match status" value="1"/>
</dbReference>
<dbReference type="GO" id="GO:0005829">
    <property type="term" value="C:cytosol"/>
    <property type="evidence" value="ECO:0007669"/>
    <property type="project" value="TreeGrafter"/>
</dbReference>
<dbReference type="Pfam" id="PF13242">
    <property type="entry name" value="Hydrolase_like"/>
    <property type="match status" value="1"/>
</dbReference>
<dbReference type="PANTHER" id="PTHR43434:SF1">
    <property type="entry name" value="PHOSPHOGLYCOLATE PHOSPHATASE"/>
    <property type="match status" value="1"/>
</dbReference>
<dbReference type="Gene3D" id="1.10.150.240">
    <property type="entry name" value="Putative phosphatase, domain 2"/>
    <property type="match status" value="1"/>
</dbReference>
<keyword evidence="2" id="KW-1185">Reference proteome</keyword>
<dbReference type="RefSeq" id="WP_192766762.1">
    <property type="nucleotide sequence ID" value="NZ_JADBEB010000001.1"/>
</dbReference>
<dbReference type="PANTHER" id="PTHR43434">
    <property type="entry name" value="PHOSPHOGLYCOLATE PHOSPHATASE"/>
    <property type="match status" value="1"/>
</dbReference>
<dbReference type="Proteomes" id="UP000649753">
    <property type="component" value="Unassembled WGS sequence"/>
</dbReference>
<dbReference type="EMBL" id="JADBEB010000001">
    <property type="protein sequence ID" value="MBE1486800.1"/>
    <property type="molecule type" value="Genomic_DNA"/>
</dbReference>
<dbReference type="InterPro" id="IPR050155">
    <property type="entry name" value="HAD-like_hydrolase_sf"/>
</dbReference>
<name>A0A927M4S4_9ACTN</name>
<dbReference type="Gene3D" id="3.40.50.1000">
    <property type="entry name" value="HAD superfamily/HAD-like"/>
    <property type="match status" value="1"/>
</dbReference>
<dbReference type="InterPro" id="IPR036412">
    <property type="entry name" value="HAD-like_sf"/>
</dbReference>
<keyword evidence="1" id="KW-0378">Hydrolase</keyword>
<dbReference type="InterPro" id="IPR023198">
    <property type="entry name" value="PGP-like_dom2"/>
</dbReference>
<dbReference type="GO" id="GO:0008967">
    <property type="term" value="F:phosphoglycolate phosphatase activity"/>
    <property type="evidence" value="ECO:0007669"/>
    <property type="project" value="TreeGrafter"/>
</dbReference>
<dbReference type="AlphaFoldDB" id="A0A927M4S4"/>